<dbReference type="PANTHER" id="PTHR33383">
    <property type="entry name" value="MEMBRANE PROTEIN INSERTION EFFICIENCY FACTOR-RELATED"/>
    <property type="match status" value="1"/>
</dbReference>
<organism evidence="2">
    <name type="scientific">candidate division WOR-3 bacterium</name>
    <dbReference type="NCBI Taxonomy" id="2052148"/>
    <lineage>
        <taxon>Bacteria</taxon>
        <taxon>Bacteria division WOR-3</taxon>
    </lineage>
</organism>
<keyword evidence="1" id="KW-1003">Cell membrane</keyword>
<accession>A0A7C4XVA2</accession>
<dbReference type="PANTHER" id="PTHR33383:SF1">
    <property type="entry name" value="MEMBRANE PROTEIN INSERTION EFFICIENCY FACTOR-RELATED"/>
    <property type="match status" value="1"/>
</dbReference>
<comment type="function">
    <text evidence="1">Could be involved in insertion of integral membrane proteins into the membrane.</text>
</comment>
<sequence>MTLIFIDAIKFYQLTLGQCLPRVCRFEPTCSNYAIQALTHYGIIKGIWKSIIRIIRCNPFSEGGYDPVIKEIKEQ</sequence>
<reference evidence="2" key="1">
    <citation type="journal article" date="2020" name="mSystems">
        <title>Genome- and Community-Level Interaction Insights into Carbon Utilization and Element Cycling Functions of Hydrothermarchaeota in Hydrothermal Sediment.</title>
        <authorList>
            <person name="Zhou Z."/>
            <person name="Liu Y."/>
            <person name="Xu W."/>
            <person name="Pan J."/>
            <person name="Luo Z.H."/>
            <person name="Li M."/>
        </authorList>
    </citation>
    <scope>NUCLEOTIDE SEQUENCE [LARGE SCALE GENOMIC DNA]</scope>
    <source>
        <strain evidence="2">SpSt-774</strain>
    </source>
</reference>
<keyword evidence="1" id="KW-0472">Membrane</keyword>
<proteinExistence type="inferred from homology"/>
<dbReference type="SMART" id="SM01234">
    <property type="entry name" value="Haemolytic"/>
    <property type="match status" value="1"/>
</dbReference>
<dbReference type="AlphaFoldDB" id="A0A7C4XVA2"/>
<name>A0A7C4XVA2_UNCW3</name>
<gene>
    <name evidence="2" type="primary">yidD</name>
    <name evidence="2" type="ORF">ENV60_07060</name>
</gene>
<dbReference type="InterPro" id="IPR002696">
    <property type="entry name" value="Membr_insert_effic_factor_YidD"/>
</dbReference>
<evidence type="ECO:0000256" key="1">
    <source>
        <dbReference type="HAMAP-Rule" id="MF_00386"/>
    </source>
</evidence>
<dbReference type="GO" id="GO:0005886">
    <property type="term" value="C:plasma membrane"/>
    <property type="evidence" value="ECO:0007669"/>
    <property type="project" value="UniProtKB-SubCell"/>
</dbReference>
<dbReference type="EMBL" id="DTGZ01000133">
    <property type="protein sequence ID" value="HGV98039.1"/>
    <property type="molecule type" value="Genomic_DNA"/>
</dbReference>
<dbReference type="NCBIfam" id="TIGR00278">
    <property type="entry name" value="membrane protein insertion efficiency factor YidD"/>
    <property type="match status" value="1"/>
</dbReference>
<evidence type="ECO:0000313" key="2">
    <source>
        <dbReference type="EMBL" id="HGV98039.1"/>
    </source>
</evidence>
<comment type="similarity">
    <text evidence="1">Belongs to the UPF0161 family.</text>
</comment>
<dbReference type="Pfam" id="PF01809">
    <property type="entry name" value="YidD"/>
    <property type="match status" value="1"/>
</dbReference>
<comment type="subcellular location">
    <subcellularLocation>
        <location evidence="1">Cell membrane</location>
        <topology evidence="1">Peripheral membrane protein</topology>
        <orientation evidence="1">Cytoplasmic side</orientation>
    </subcellularLocation>
</comment>
<dbReference type="HAMAP" id="MF_00386">
    <property type="entry name" value="UPF0161_YidD"/>
    <property type="match status" value="1"/>
</dbReference>
<comment type="caution">
    <text evidence="2">The sequence shown here is derived from an EMBL/GenBank/DDBJ whole genome shotgun (WGS) entry which is preliminary data.</text>
</comment>
<protein>
    <recommendedName>
        <fullName evidence="1">Putative membrane protein insertion efficiency factor</fullName>
    </recommendedName>
</protein>